<keyword evidence="6" id="KW-1185">Reference proteome</keyword>
<dbReference type="Pfam" id="PF13458">
    <property type="entry name" value="Peripla_BP_6"/>
    <property type="match status" value="1"/>
</dbReference>
<evidence type="ECO:0000256" key="2">
    <source>
        <dbReference type="ARBA" id="ARBA00022729"/>
    </source>
</evidence>
<sequence length="407" mass="42053">MHLRRLLIAMLAFVAMTVAACGDSGSGDSADANSSAAAGTPVNVAVICSCTGSFAHSIGPASKVAQAWSKSVNAAGGINGHPVRLKLYDDAGNPGNSVTKAKAAISDKVDVIINLTTLVSTWIKAADDAGIPVVGGDFFNAVFSKDPNAYPSGQTTNALPYAIISTAKLAKATNLGILYCAESPSCADTVSLMKGVGEELGLPVIHSASISATAANYTSQCVAAKQAGVTALYVSHSASVLEKVAGDCARQDFHPTLIEAGTGFTMRLVDNAVTKNNLWIAFPILPFFVDQPQVQKLNEAVDRYSPGLRTDPQSWTTLAAQVWTGGLLVERGVESSGVSAGQDVSAAAITKGLTSLKDETLDGWAPPLTFTAGKANQVNCWYVGRVQDGKPALVNDGKRSCKDGSTS</sequence>
<accession>A0A0S4QJK0</accession>
<evidence type="ECO:0000313" key="5">
    <source>
        <dbReference type="EMBL" id="CUU55454.1"/>
    </source>
</evidence>
<evidence type="ECO:0000256" key="3">
    <source>
        <dbReference type="SAM" id="SignalP"/>
    </source>
</evidence>
<dbReference type="PROSITE" id="PS51257">
    <property type="entry name" value="PROKAR_LIPOPROTEIN"/>
    <property type="match status" value="1"/>
</dbReference>
<dbReference type="Gene3D" id="3.40.50.2300">
    <property type="match status" value="2"/>
</dbReference>
<evidence type="ECO:0000256" key="1">
    <source>
        <dbReference type="ARBA" id="ARBA00010062"/>
    </source>
</evidence>
<keyword evidence="2 3" id="KW-0732">Signal</keyword>
<dbReference type="AlphaFoldDB" id="A0A0S4QJK0"/>
<dbReference type="PANTHER" id="PTHR30483:SF38">
    <property type="entry name" value="BLR7848 PROTEIN"/>
    <property type="match status" value="1"/>
</dbReference>
<proteinExistence type="inferred from homology"/>
<evidence type="ECO:0000313" key="6">
    <source>
        <dbReference type="Proteomes" id="UP000198802"/>
    </source>
</evidence>
<dbReference type="InterPro" id="IPR051010">
    <property type="entry name" value="BCAA_transport"/>
</dbReference>
<comment type="similarity">
    <text evidence="1">Belongs to the leucine-binding protein family.</text>
</comment>
<dbReference type="PANTHER" id="PTHR30483">
    <property type="entry name" value="LEUCINE-SPECIFIC-BINDING PROTEIN"/>
    <property type="match status" value="1"/>
</dbReference>
<dbReference type="Proteomes" id="UP000198802">
    <property type="component" value="Unassembled WGS sequence"/>
</dbReference>
<name>A0A0S4QJK0_9ACTN</name>
<gene>
    <name evidence="5" type="ORF">Ga0074812_105104</name>
</gene>
<dbReference type="SUPFAM" id="SSF53822">
    <property type="entry name" value="Periplasmic binding protein-like I"/>
    <property type="match status" value="1"/>
</dbReference>
<reference evidence="6" key="1">
    <citation type="submission" date="2015-11" db="EMBL/GenBank/DDBJ databases">
        <authorList>
            <person name="Varghese N."/>
        </authorList>
    </citation>
    <scope>NUCLEOTIDE SEQUENCE [LARGE SCALE GENOMIC DNA]</scope>
    <source>
        <strain evidence="6">DSM 45899</strain>
    </source>
</reference>
<dbReference type="InterPro" id="IPR028082">
    <property type="entry name" value="Peripla_BP_I"/>
</dbReference>
<dbReference type="CDD" id="cd06341">
    <property type="entry name" value="PBP1_ABC_ligand_binding-like"/>
    <property type="match status" value="1"/>
</dbReference>
<dbReference type="EMBL" id="FAOZ01000005">
    <property type="protein sequence ID" value="CUU55454.1"/>
    <property type="molecule type" value="Genomic_DNA"/>
</dbReference>
<dbReference type="InterPro" id="IPR028081">
    <property type="entry name" value="Leu-bd"/>
</dbReference>
<feature type="chain" id="PRO_5039419608" evidence="3">
    <location>
        <begin position="21"/>
        <end position="407"/>
    </location>
</feature>
<evidence type="ECO:0000259" key="4">
    <source>
        <dbReference type="Pfam" id="PF13458"/>
    </source>
</evidence>
<feature type="domain" description="Leucine-binding protein" evidence="4">
    <location>
        <begin position="41"/>
        <end position="389"/>
    </location>
</feature>
<protein>
    <submittedName>
        <fullName evidence="5">Branched-chain amino acid transport system substrate-binding protein</fullName>
    </submittedName>
</protein>
<feature type="signal peptide" evidence="3">
    <location>
        <begin position="1"/>
        <end position="20"/>
    </location>
</feature>
<organism evidence="5 6">
    <name type="scientific">Parafrankia irregularis</name>
    <dbReference type="NCBI Taxonomy" id="795642"/>
    <lineage>
        <taxon>Bacteria</taxon>
        <taxon>Bacillati</taxon>
        <taxon>Actinomycetota</taxon>
        <taxon>Actinomycetes</taxon>
        <taxon>Frankiales</taxon>
        <taxon>Frankiaceae</taxon>
        <taxon>Parafrankia</taxon>
    </lineage>
</organism>